<dbReference type="InterPro" id="IPR036581">
    <property type="entry name" value="Cyanate_lyase_C_sf"/>
</dbReference>
<dbReference type="Proteomes" id="UP001595696">
    <property type="component" value="Unassembled WGS sequence"/>
</dbReference>
<organism evidence="5 6">
    <name type="scientific">Nocardia jiangsuensis</name>
    <dbReference type="NCBI Taxonomy" id="1691563"/>
    <lineage>
        <taxon>Bacteria</taxon>
        <taxon>Bacillati</taxon>
        <taxon>Actinomycetota</taxon>
        <taxon>Actinomycetes</taxon>
        <taxon>Mycobacteriales</taxon>
        <taxon>Nocardiaceae</taxon>
        <taxon>Nocardia</taxon>
    </lineage>
</organism>
<dbReference type="PANTHER" id="PTHR34186:SF2">
    <property type="entry name" value="CYANATE HYDRATASE"/>
    <property type="match status" value="1"/>
</dbReference>
<feature type="active site" evidence="3">
    <location>
        <position position="92"/>
    </location>
</feature>
<dbReference type="InterPro" id="IPR003712">
    <property type="entry name" value="Cyanate_lyase_C"/>
</dbReference>
<evidence type="ECO:0000259" key="4">
    <source>
        <dbReference type="SMART" id="SM01116"/>
    </source>
</evidence>
<comment type="catalytic activity">
    <reaction evidence="3">
        <text>cyanate + hydrogencarbonate + 3 H(+) = NH4(+) + 2 CO2</text>
        <dbReference type="Rhea" id="RHEA:11120"/>
        <dbReference type="ChEBI" id="CHEBI:15378"/>
        <dbReference type="ChEBI" id="CHEBI:16526"/>
        <dbReference type="ChEBI" id="CHEBI:17544"/>
        <dbReference type="ChEBI" id="CHEBI:28938"/>
        <dbReference type="ChEBI" id="CHEBI:29195"/>
        <dbReference type="EC" id="4.2.1.104"/>
    </reaction>
</comment>
<dbReference type="SUPFAM" id="SSF55234">
    <property type="entry name" value="Cyanase C-terminal domain"/>
    <property type="match status" value="1"/>
</dbReference>
<comment type="caution">
    <text evidence="5">The sequence shown here is derived from an EMBL/GenBank/DDBJ whole genome shotgun (WGS) entry which is preliminary data.</text>
</comment>
<evidence type="ECO:0000256" key="3">
    <source>
        <dbReference type="HAMAP-Rule" id="MF_00535"/>
    </source>
</evidence>
<name>A0ABV8DVB5_9NOCA</name>
<dbReference type="Gene3D" id="3.30.1160.10">
    <property type="entry name" value="Cyanate lyase, C-terminal domain"/>
    <property type="match status" value="1"/>
</dbReference>
<dbReference type="GO" id="GO:0008824">
    <property type="term" value="F:cyanate hydratase activity"/>
    <property type="evidence" value="ECO:0007669"/>
    <property type="project" value="UniProtKB-EC"/>
</dbReference>
<comment type="function">
    <text evidence="1 3">Catalyzes the reaction of cyanate with bicarbonate to produce ammonia and carbon dioxide.</text>
</comment>
<dbReference type="SMART" id="SM01116">
    <property type="entry name" value="Cyanate_lyase"/>
    <property type="match status" value="1"/>
</dbReference>
<dbReference type="CDD" id="cd00559">
    <property type="entry name" value="Cyanase_C"/>
    <property type="match status" value="1"/>
</dbReference>
<dbReference type="NCBIfam" id="TIGR00673">
    <property type="entry name" value="cynS"/>
    <property type="match status" value="1"/>
</dbReference>
<evidence type="ECO:0000313" key="5">
    <source>
        <dbReference type="EMBL" id="MFC3964062.1"/>
    </source>
</evidence>
<dbReference type="EMBL" id="JBHSAX010000014">
    <property type="protein sequence ID" value="MFC3964062.1"/>
    <property type="molecule type" value="Genomic_DNA"/>
</dbReference>
<feature type="active site" evidence="3">
    <location>
        <position position="95"/>
    </location>
</feature>
<dbReference type="PRINTS" id="PR01693">
    <property type="entry name" value="CYANASE"/>
</dbReference>
<reference evidence="6" key="1">
    <citation type="journal article" date="2019" name="Int. J. Syst. Evol. Microbiol.">
        <title>The Global Catalogue of Microorganisms (GCM) 10K type strain sequencing project: providing services to taxonomists for standard genome sequencing and annotation.</title>
        <authorList>
            <consortium name="The Broad Institute Genomics Platform"/>
            <consortium name="The Broad Institute Genome Sequencing Center for Infectious Disease"/>
            <person name="Wu L."/>
            <person name="Ma J."/>
        </authorList>
    </citation>
    <scope>NUCLEOTIDE SEQUENCE [LARGE SCALE GENOMIC DNA]</scope>
    <source>
        <strain evidence="6">CGMCC 4.7330</strain>
    </source>
</reference>
<gene>
    <name evidence="3 5" type="primary">cynS</name>
    <name evidence="5" type="ORF">ACFO0B_18915</name>
</gene>
<keyword evidence="2 3" id="KW-0456">Lyase</keyword>
<dbReference type="InterPro" id="IPR048564">
    <property type="entry name" value="CYNS_N"/>
</dbReference>
<dbReference type="Pfam" id="PF02560">
    <property type="entry name" value="Cyanate_lyase"/>
    <property type="match status" value="1"/>
</dbReference>
<dbReference type="HAMAP" id="MF_00535">
    <property type="entry name" value="Cyanate_hydrat"/>
    <property type="match status" value="1"/>
</dbReference>
<protein>
    <recommendedName>
        <fullName evidence="3">Cyanate hydratase</fullName>
        <shortName evidence="3">Cyanase</shortName>
        <ecNumber evidence="3">4.2.1.104</ecNumber>
    </recommendedName>
    <alternativeName>
        <fullName evidence="3">Cyanate hydrolase</fullName>
    </alternativeName>
    <alternativeName>
        <fullName evidence="3">Cyanate lyase</fullName>
    </alternativeName>
</protein>
<accession>A0ABV8DVB5</accession>
<feature type="active site" evidence="3">
    <location>
        <position position="118"/>
    </location>
</feature>
<dbReference type="PANTHER" id="PTHR34186">
    <property type="entry name" value="CYANATE HYDRATASE"/>
    <property type="match status" value="1"/>
</dbReference>
<evidence type="ECO:0000256" key="1">
    <source>
        <dbReference type="ARBA" id="ARBA00003561"/>
    </source>
</evidence>
<dbReference type="Gene3D" id="1.10.260.40">
    <property type="entry name" value="lambda repressor-like DNA-binding domains"/>
    <property type="match status" value="1"/>
</dbReference>
<keyword evidence="6" id="KW-1185">Reference proteome</keyword>
<dbReference type="NCBIfam" id="NF002773">
    <property type="entry name" value="PRK02866.1"/>
    <property type="match status" value="1"/>
</dbReference>
<dbReference type="InterPro" id="IPR008076">
    <property type="entry name" value="Cyanase"/>
</dbReference>
<dbReference type="Pfam" id="PF21291">
    <property type="entry name" value="CYNS_N"/>
    <property type="match status" value="1"/>
</dbReference>
<comment type="similarity">
    <text evidence="3">Belongs to the cyanase family.</text>
</comment>
<dbReference type="RefSeq" id="WP_378613773.1">
    <property type="nucleotide sequence ID" value="NZ_JBHSAX010000014.1"/>
</dbReference>
<dbReference type="InterPro" id="IPR010982">
    <property type="entry name" value="Lambda_DNA-bd_dom_sf"/>
</dbReference>
<sequence length="154" mass="16925">MTYNPALRERAANDVDGQRIAKGYSWQQLAEHLGKPPVWTVAALLGSHPMTAEDAERIGALLDLAPETVRALQRQPYRTADAAIATDPTVYRFHELLAVYGPAFKALIHEEFGDGIMSAINCNVSIARRAHPGGDRVVVTIDGKFLPYEWNAAE</sequence>
<evidence type="ECO:0000313" key="6">
    <source>
        <dbReference type="Proteomes" id="UP001595696"/>
    </source>
</evidence>
<feature type="domain" description="Cyanate lyase C-terminal" evidence="4">
    <location>
        <begin position="79"/>
        <end position="150"/>
    </location>
</feature>
<dbReference type="EC" id="4.2.1.104" evidence="3"/>
<dbReference type="PIRSF" id="PIRSF001263">
    <property type="entry name" value="Cyanate_hydratas"/>
    <property type="match status" value="1"/>
</dbReference>
<proteinExistence type="inferred from homology"/>
<evidence type="ECO:0000256" key="2">
    <source>
        <dbReference type="ARBA" id="ARBA00023239"/>
    </source>
</evidence>
<dbReference type="SUPFAM" id="SSF47413">
    <property type="entry name" value="lambda repressor-like DNA-binding domains"/>
    <property type="match status" value="1"/>
</dbReference>